<dbReference type="GO" id="GO:0005886">
    <property type="term" value="C:plasma membrane"/>
    <property type="evidence" value="ECO:0007669"/>
    <property type="project" value="TreeGrafter"/>
</dbReference>
<evidence type="ECO:0000313" key="2">
    <source>
        <dbReference type="EMBL" id="SNC63007.1"/>
    </source>
</evidence>
<dbReference type="Proteomes" id="UP000198122">
    <property type="component" value="Unassembled WGS sequence"/>
</dbReference>
<protein>
    <submittedName>
        <fullName evidence="2">Uncharacterized SAM-binding protein YcdF, DUF218 family</fullName>
    </submittedName>
</protein>
<dbReference type="Gene3D" id="3.40.50.620">
    <property type="entry name" value="HUPs"/>
    <property type="match status" value="1"/>
</dbReference>
<evidence type="ECO:0000313" key="3">
    <source>
        <dbReference type="Proteomes" id="UP000198122"/>
    </source>
</evidence>
<accession>A0A212TAC1</accession>
<dbReference type="InterPro" id="IPR003848">
    <property type="entry name" value="DUF218"/>
</dbReference>
<dbReference type="PANTHER" id="PTHR30336:SF20">
    <property type="entry name" value="DUF218 DOMAIN-CONTAINING PROTEIN"/>
    <property type="match status" value="1"/>
</dbReference>
<dbReference type="CDD" id="cd06259">
    <property type="entry name" value="YdcF-like"/>
    <property type="match status" value="1"/>
</dbReference>
<dbReference type="OrthoDB" id="3259960at2"/>
<organism evidence="2 3">
    <name type="scientific">Kytococcus aerolatus</name>
    <dbReference type="NCBI Taxonomy" id="592308"/>
    <lineage>
        <taxon>Bacteria</taxon>
        <taxon>Bacillati</taxon>
        <taxon>Actinomycetota</taxon>
        <taxon>Actinomycetes</taxon>
        <taxon>Micrococcales</taxon>
        <taxon>Kytococcaceae</taxon>
        <taxon>Kytococcus</taxon>
    </lineage>
</organism>
<dbReference type="InterPro" id="IPR051599">
    <property type="entry name" value="Cell_Envelope_Assoc"/>
</dbReference>
<proteinExistence type="predicted"/>
<reference evidence="2 3" key="1">
    <citation type="submission" date="2017-06" db="EMBL/GenBank/DDBJ databases">
        <authorList>
            <person name="Kim H.J."/>
            <person name="Triplett B.A."/>
        </authorList>
    </citation>
    <scope>NUCLEOTIDE SEQUENCE [LARGE SCALE GENOMIC DNA]</scope>
    <source>
        <strain evidence="2 3">DSM 22179</strain>
    </source>
</reference>
<dbReference type="Pfam" id="PF02698">
    <property type="entry name" value="DUF218"/>
    <property type="match status" value="1"/>
</dbReference>
<sequence length="219" mass="23172">MSTPAKGMGGALARAGVMAVALPGEIAQAIAHRTAAQEPQGAGRLGMIVLGRPSARGGKVHGLQHQRCLNAVRTAAAHPGPVRAVFTGWAGSTATECDRSEAAVMAEHAQRLGLRADEVLLEETASTTFENVRNSLPLVGDCDEIALVSDAFHGLRARRHVQQLRPDLAERLVRADDHRWFEYPGPALRSAVFEVGMGLKYGFTDPGVPASRIAGTPTD</sequence>
<name>A0A212TAC1_9MICO</name>
<dbReference type="InterPro" id="IPR014729">
    <property type="entry name" value="Rossmann-like_a/b/a_fold"/>
</dbReference>
<keyword evidence="3" id="KW-1185">Reference proteome</keyword>
<feature type="domain" description="DUF218" evidence="1">
    <location>
        <begin position="47"/>
        <end position="164"/>
    </location>
</feature>
<evidence type="ECO:0000259" key="1">
    <source>
        <dbReference type="Pfam" id="PF02698"/>
    </source>
</evidence>
<dbReference type="RefSeq" id="WP_088817752.1">
    <property type="nucleotide sequence ID" value="NZ_FYEZ01000001.1"/>
</dbReference>
<gene>
    <name evidence="2" type="ORF">SAMN05445756_0816</name>
</gene>
<dbReference type="PANTHER" id="PTHR30336">
    <property type="entry name" value="INNER MEMBRANE PROTEIN, PROBABLE PERMEASE"/>
    <property type="match status" value="1"/>
</dbReference>
<dbReference type="AlphaFoldDB" id="A0A212TAC1"/>
<dbReference type="EMBL" id="FYEZ01000001">
    <property type="protein sequence ID" value="SNC63007.1"/>
    <property type="molecule type" value="Genomic_DNA"/>
</dbReference>